<proteinExistence type="predicted"/>
<dbReference type="PANTHER" id="PTHR47679:SF2">
    <property type="entry name" value="C-TERMINAL OF ROC (COR) DOMAIN-CONTAINING PROTEIN"/>
    <property type="match status" value="1"/>
</dbReference>
<dbReference type="InterPro" id="IPR032675">
    <property type="entry name" value="LRR_dom_sf"/>
</dbReference>
<dbReference type="Proteomes" id="UP001321473">
    <property type="component" value="Unassembled WGS sequence"/>
</dbReference>
<evidence type="ECO:0000313" key="1">
    <source>
        <dbReference type="EMBL" id="KAK8758983.1"/>
    </source>
</evidence>
<dbReference type="Gene3D" id="3.80.10.10">
    <property type="entry name" value="Ribonuclease Inhibitor"/>
    <property type="match status" value="2"/>
</dbReference>
<gene>
    <name evidence="1" type="ORF">V5799_003385</name>
</gene>
<comment type="caution">
    <text evidence="1">The sequence shown here is derived from an EMBL/GenBank/DDBJ whole genome shotgun (WGS) entry which is preliminary data.</text>
</comment>
<keyword evidence="2" id="KW-1185">Reference proteome</keyword>
<protein>
    <submittedName>
        <fullName evidence="1">Uncharacterized protein</fullName>
    </submittedName>
</protein>
<dbReference type="PANTHER" id="PTHR47679">
    <property type="entry name" value="PROTEIN TORNADO 1"/>
    <property type="match status" value="1"/>
</dbReference>
<reference evidence="1 2" key="1">
    <citation type="journal article" date="2023" name="Arcadia Sci">
        <title>De novo assembly of a long-read Amblyomma americanum tick genome.</title>
        <authorList>
            <person name="Chou S."/>
            <person name="Poskanzer K.E."/>
            <person name="Rollins M."/>
            <person name="Thuy-Boun P.S."/>
        </authorList>
    </citation>
    <scope>NUCLEOTIDE SEQUENCE [LARGE SCALE GENOMIC DNA]</scope>
    <source>
        <strain evidence="1">F_SG_1</strain>
        <tissue evidence="1">Salivary glands</tissue>
    </source>
</reference>
<sequence length="267" mass="30055">MRYLKISMSCFGLDSIIGDHTQHLYSLEGIDAISGLEKLKISTPKIKFKLATELETLLRQNSNTLKKVKINRAKLPKNLDYALRCLTKCESLKLCLDYNWAQFPSMVSVAQLLRSSTALKELSVYPIADKRQISVIADAVKVNTSLTALTMFIAQKRCTPEPLFTAMEVSTTLKELRVLDCRINASCAQALASALRRNCSLRDLYLTDIDISSASMEQLREALLENTTLQYLHISGHPWRSSWFVVSAMTVCSCPGLRLICLAYWLH</sequence>
<organism evidence="1 2">
    <name type="scientific">Amblyomma americanum</name>
    <name type="common">Lone star tick</name>
    <dbReference type="NCBI Taxonomy" id="6943"/>
    <lineage>
        <taxon>Eukaryota</taxon>
        <taxon>Metazoa</taxon>
        <taxon>Ecdysozoa</taxon>
        <taxon>Arthropoda</taxon>
        <taxon>Chelicerata</taxon>
        <taxon>Arachnida</taxon>
        <taxon>Acari</taxon>
        <taxon>Parasitiformes</taxon>
        <taxon>Ixodida</taxon>
        <taxon>Ixodoidea</taxon>
        <taxon>Ixodidae</taxon>
        <taxon>Amblyomminae</taxon>
        <taxon>Amblyomma</taxon>
    </lineage>
</organism>
<dbReference type="SUPFAM" id="SSF52047">
    <property type="entry name" value="RNI-like"/>
    <property type="match status" value="1"/>
</dbReference>
<name>A0AAQ4D943_AMBAM</name>
<dbReference type="AlphaFoldDB" id="A0AAQ4D943"/>
<dbReference type="EMBL" id="JARKHS020033531">
    <property type="protein sequence ID" value="KAK8758983.1"/>
    <property type="molecule type" value="Genomic_DNA"/>
</dbReference>
<evidence type="ECO:0000313" key="2">
    <source>
        <dbReference type="Proteomes" id="UP001321473"/>
    </source>
</evidence>
<accession>A0AAQ4D943</accession>